<reference evidence="1 2" key="1">
    <citation type="submission" date="2019-12" db="EMBL/GenBank/DDBJ databases">
        <title>Microbes associate with the intestines of laboratory mice.</title>
        <authorList>
            <person name="Navarre W."/>
            <person name="Wong E."/>
        </authorList>
    </citation>
    <scope>NUCLEOTIDE SEQUENCE [LARGE SCALE GENOMIC DNA]</scope>
    <source>
        <strain evidence="1 2">NM82_D38</strain>
    </source>
</reference>
<proteinExistence type="predicted"/>
<evidence type="ECO:0000313" key="1">
    <source>
        <dbReference type="EMBL" id="MVX56571.1"/>
    </source>
</evidence>
<dbReference type="SUPFAM" id="SSF51182">
    <property type="entry name" value="RmlC-like cupins"/>
    <property type="match status" value="1"/>
</dbReference>
<sequence length="204" mass="22566">MAVRLNSKTDRIVHSWAGGSTEEVLLLPEGSTWENKDFKIRVSSAVCFGGSSLFSDFTGFTRHISPRKGVLQMEHVLQSGEKKSVHLEPYEIDIFQGAWKTTSEGAYEDFNLLTDNSFSGAVQAVKGSAEFSFDPKKQYLAGFFCTADTVFHCSGVSLEGSLSLHEGDFLYFLSEDTDTAESASISPRKPDAPCGYWITVRHRN</sequence>
<dbReference type="RefSeq" id="WP_160335003.1">
    <property type="nucleotide sequence ID" value="NZ_WSRP01000012.1"/>
</dbReference>
<dbReference type="AlphaFoldDB" id="A0A6L6YMW2"/>
<dbReference type="PANTHER" id="PTHR37943:SF1">
    <property type="entry name" value="PROTEIN VES"/>
    <property type="match status" value="1"/>
</dbReference>
<dbReference type="PANTHER" id="PTHR37943">
    <property type="entry name" value="PROTEIN VES"/>
    <property type="match status" value="1"/>
</dbReference>
<evidence type="ECO:0008006" key="3">
    <source>
        <dbReference type="Google" id="ProtNLM"/>
    </source>
</evidence>
<accession>A0A6L6YMW2</accession>
<dbReference type="InterPro" id="IPR011051">
    <property type="entry name" value="RmlC_Cupin_sf"/>
</dbReference>
<keyword evidence="2" id="KW-1185">Reference proteome</keyword>
<dbReference type="OrthoDB" id="9800082at2"/>
<dbReference type="InterPro" id="IPR014710">
    <property type="entry name" value="RmlC-like_jellyroll"/>
</dbReference>
<dbReference type="InterPro" id="IPR010282">
    <property type="entry name" value="Uncharacterised_HutD/Ves"/>
</dbReference>
<dbReference type="EMBL" id="WSRP01000012">
    <property type="protein sequence ID" value="MVX56571.1"/>
    <property type="molecule type" value="Genomic_DNA"/>
</dbReference>
<evidence type="ECO:0000313" key="2">
    <source>
        <dbReference type="Proteomes" id="UP000472580"/>
    </source>
</evidence>
<dbReference type="Gene3D" id="2.60.120.10">
    <property type="entry name" value="Jelly Rolls"/>
    <property type="match status" value="1"/>
</dbReference>
<name>A0A6L6YMW2_9BURK</name>
<comment type="caution">
    <text evidence="1">The sequence shown here is derived from an EMBL/GenBank/DDBJ whole genome shotgun (WGS) entry which is preliminary data.</text>
</comment>
<dbReference type="Proteomes" id="UP000472580">
    <property type="component" value="Unassembled WGS sequence"/>
</dbReference>
<dbReference type="Pfam" id="PF05962">
    <property type="entry name" value="HutD"/>
    <property type="match status" value="1"/>
</dbReference>
<protein>
    <recommendedName>
        <fullName evidence="3">HutD family protein</fullName>
    </recommendedName>
</protein>
<gene>
    <name evidence="1" type="ORF">E5987_05020</name>
</gene>
<organism evidence="1 2">
    <name type="scientific">Parasutterella muris</name>
    <dbReference type="NCBI Taxonomy" id="2565572"/>
    <lineage>
        <taxon>Bacteria</taxon>
        <taxon>Pseudomonadati</taxon>
        <taxon>Pseudomonadota</taxon>
        <taxon>Betaproteobacteria</taxon>
        <taxon>Burkholderiales</taxon>
        <taxon>Sutterellaceae</taxon>
        <taxon>Parasutterella</taxon>
    </lineage>
</organism>